<comment type="caution">
    <text evidence="2">The sequence shown here is derived from an EMBL/GenBank/DDBJ whole genome shotgun (WGS) entry which is preliminary data.</text>
</comment>
<dbReference type="PANTHER" id="PTHR34227">
    <property type="entry name" value="CHAPERONE PROTEIN YCDY"/>
    <property type="match status" value="1"/>
</dbReference>
<evidence type="ECO:0000256" key="1">
    <source>
        <dbReference type="ARBA" id="ARBA00023186"/>
    </source>
</evidence>
<sequence>MNQEALQAPRADIYLLLATLFRQPPSSGLLQWLSEIETEAGNSQMSADWQALKQVASQTTQQEIEEEYQDLFIGVGRGEVMPFASWHLSGALMEKPLIALRQDLSALGYERNNSVKEPEDHIAAICEVMAMLIEENSPQQGVFFNRHIATWYKDLVKQIQNAKAAEFYVVVASLLAAFLELEAVALSEQSIAVRSSELD</sequence>
<dbReference type="InterPro" id="IPR036411">
    <property type="entry name" value="TorD-like_sf"/>
</dbReference>
<reference evidence="2 3" key="1">
    <citation type="submission" date="2019-06" db="EMBL/GenBank/DDBJ databases">
        <title>Whole genome shotgun sequence of Vibrio inusitatus NBRC 102082.</title>
        <authorList>
            <person name="Hosoyama A."/>
            <person name="Uohara A."/>
            <person name="Ohji S."/>
            <person name="Ichikawa N."/>
        </authorList>
    </citation>
    <scope>NUCLEOTIDE SEQUENCE [LARGE SCALE GENOMIC DNA]</scope>
    <source>
        <strain evidence="2 3">NBRC 102082</strain>
    </source>
</reference>
<gene>
    <name evidence="2" type="ORF">VIN01S_07990</name>
</gene>
<dbReference type="PANTHER" id="PTHR34227:SF1">
    <property type="entry name" value="DIMETHYL SULFOXIDE REDUCTASE CHAPERONE-RELATED"/>
    <property type="match status" value="1"/>
</dbReference>
<proteinExistence type="predicted"/>
<dbReference type="Pfam" id="PF02613">
    <property type="entry name" value="Nitrate_red_del"/>
    <property type="match status" value="1"/>
</dbReference>
<dbReference type="InterPro" id="IPR020945">
    <property type="entry name" value="DMSO/NO3_reduct_chaperone"/>
</dbReference>
<accession>A0A4Y3HSK6</accession>
<dbReference type="AlphaFoldDB" id="A0A4Y3HSK6"/>
<name>A0A4Y3HSK6_9VIBR</name>
<dbReference type="RefSeq" id="WP_141344326.1">
    <property type="nucleotide sequence ID" value="NZ_BJLF01000003.1"/>
</dbReference>
<dbReference type="Gene3D" id="1.10.3480.10">
    <property type="entry name" value="TorD-like"/>
    <property type="match status" value="1"/>
</dbReference>
<keyword evidence="3" id="KW-1185">Reference proteome</keyword>
<evidence type="ECO:0000313" key="2">
    <source>
        <dbReference type="EMBL" id="GEA49995.1"/>
    </source>
</evidence>
<evidence type="ECO:0000313" key="3">
    <source>
        <dbReference type="Proteomes" id="UP000318717"/>
    </source>
</evidence>
<protein>
    <submittedName>
        <fullName evidence="2">TorD family cytoplasmic chaperone</fullName>
    </submittedName>
</protein>
<dbReference type="OrthoDB" id="8526323at2"/>
<dbReference type="SUPFAM" id="SSF89155">
    <property type="entry name" value="TorD-like"/>
    <property type="match status" value="1"/>
</dbReference>
<dbReference type="InterPro" id="IPR050289">
    <property type="entry name" value="TorD/DmsD_chaperones"/>
</dbReference>
<organism evidence="2 3">
    <name type="scientific">Vibrio inusitatus NBRC 102082</name>
    <dbReference type="NCBI Taxonomy" id="1219070"/>
    <lineage>
        <taxon>Bacteria</taxon>
        <taxon>Pseudomonadati</taxon>
        <taxon>Pseudomonadota</taxon>
        <taxon>Gammaproteobacteria</taxon>
        <taxon>Vibrionales</taxon>
        <taxon>Vibrionaceae</taxon>
        <taxon>Vibrio</taxon>
    </lineage>
</organism>
<dbReference type="Proteomes" id="UP000318717">
    <property type="component" value="Unassembled WGS sequence"/>
</dbReference>
<keyword evidence="1" id="KW-0143">Chaperone</keyword>
<dbReference type="EMBL" id="BJLF01000003">
    <property type="protein sequence ID" value="GEA49995.1"/>
    <property type="molecule type" value="Genomic_DNA"/>
</dbReference>